<dbReference type="InterPro" id="IPR014274">
    <property type="entry name" value="PPIase_EpsD"/>
</dbReference>
<organism evidence="2 3">
    <name type="scientific">Thiohalocapsa marina</name>
    <dbReference type="NCBI Taxonomy" id="424902"/>
    <lineage>
        <taxon>Bacteria</taxon>
        <taxon>Pseudomonadati</taxon>
        <taxon>Pseudomonadota</taxon>
        <taxon>Gammaproteobacteria</taxon>
        <taxon>Chromatiales</taxon>
        <taxon>Chromatiaceae</taxon>
        <taxon>Thiohalocapsa</taxon>
    </lineage>
</organism>
<accession>A0A5M8FHC4</accession>
<dbReference type="InterPro" id="IPR000297">
    <property type="entry name" value="PPIase_PpiC"/>
</dbReference>
<dbReference type="Proteomes" id="UP000322981">
    <property type="component" value="Unassembled WGS sequence"/>
</dbReference>
<feature type="domain" description="PpiC" evidence="1">
    <location>
        <begin position="127"/>
        <end position="230"/>
    </location>
</feature>
<protein>
    <submittedName>
        <fullName evidence="2">Peptidyl-prolyl cis-trans isomerase, EpsD family</fullName>
        <ecNumber evidence="2">5.2.1.8</ecNumber>
    </submittedName>
</protein>
<sequence length="292" mass="32777">MMAMGAANRQPWATSALCAMVALMALGCDIGPMRSTGGSGQTAVIVDDREISVHQVDRALQTQQVQGRKTEPSDVIRRLVDRQLAVNEALKVKLDRDPRVMLQLEEIRLDVLANAYASKVAADIPNPTPDEIRAFYERHPELFAQRKFFALSELYISVESPGIEEVRTRLFEGQGPVEVAAWLDQQGLAYHQDTVVRTSEQIPLEALPGIHKAKVGDRVIFESPRTLYVYTILMSVDSPYNLERAESLIIDYLNKQKVKKEMAWRMQSLRQAASIQYLQEPGTQTPAPTDQQ</sequence>
<reference evidence="2 3" key="1">
    <citation type="submission" date="2019-09" db="EMBL/GenBank/DDBJ databases">
        <title>Whole-genome sequence of the purple sulfur bacterium Thiohalocapsa marina DSM 19078.</title>
        <authorList>
            <person name="Kyndt J.A."/>
            <person name="Meyer T.E."/>
        </authorList>
    </citation>
    <scope>NUCLEOTIDE SEQUENCE [LARGE SCALE GENOMIC DNA]</scope>
    <source>
        <strain evidence="2 3">DSM 19078</strain>
    </source>
</reference>
<proteinExistence type="predicted"/>
<comment type="caution">
    <text evidence="2">The sequence shown here is derived from an EMBL/GenBank/DDBJ whole genome shotgun (WGS) entry which is preliminary data.</text>
</comment>
<dbReference type="GO" id="GO:0003755">
    <property type="term" value="F:peptidyl-prolyl cis-trans isomerase activity"/>
    <property type="evidence" value="ECO:0007669"/>
    <property type="project" value="UniProtKB-EC"/>
</dbReference>
<dbReference type="SUPFAM" id="SSF109998">
    <property type="entry name" value="Triger factor/SurA peptide-binding domain-like"/>
    <property type="match status" value="1"/>
</dbReference>
<gene>
    <name evidence="2" type="primary">epsD</name>
    <name evidence="2" type="ORF">F2Q65_16385</name>
</gene>
<evidence type="ECO:0000259" key="1">
    <source>
        <dbReference type="Pfam" id="PF13145"/>
    </source>
</evidence>
<dbReference type="EMBL" id="VWXX01000036">
    <property type="protein sequence ID" value="KAA6183166.1"/>
    <property type="molecule type" value="Genomic_DNA"/>
</dbReference>
<keyword evidence="2" id="KW-0413">Isomerase</keyword>
<dbReference type="AlphaFoldDB" id="A0A5M8FHC4"/>
<dbReference type="NCBIfam" id="TIGR02925">
    <property type="entry name" value="cis_trans_EpsD"/>
    <property type="match status" value="1"/>
</dbReference>
<dbReference type="InterPro" id="IPR027304">
    <property type="entry name" value="Trigger_fact/SurA_dom_sf"/>
</dbReference>
<evidence type="ECO:0000313" key="2">
    <source>
        <dbReference type="EMBL" id="KAA6183166.1"/>
    </source>
</evidence>
<keyword evidence="3" id="KW-1185">Reference proteome</keyword>
<evidence type="ECO:0000313" key="3">
    <source>
        <dbReference type="Proteomes" id="UP000322981"/>
    </source>
</evidence>
<dbReference type="Pfam" id="PF13145">
    <property type="entry name" value="Rotamase_2"/>
    <property type="match status" value="1"/>
</dbReference>
<name>A0A5M8FHC4_9GAMM</name>
<dbReference type="EC" id="5.2.1.8" evidence="2"/>